<accession>M5WYL2</accession>
<keyword evidence="10" id="KW-1185">Reference proteome</keyword>
<dbReference type="SUPFAM" id="SSF50677">
    <property type="entry name" value="ValRS/IleRS/LeuRS editing domain"/>
    <property type="match status" value="1"/>
</dbReference>
<dbReference type="Gramene" id="ONI14318">
    <property type="protein sequence ID" value="ONI14318"/>
    <property type="gene ID" value="PRUPE_4G275400"/>
</dbReference>
<evidence type="ECO:0000256" key="6">
    <source>
        <dbReference type="ARBA" id="ARBA00023146"/>
    </source>
</evidence>
<comment type="similarity">
    <text evidence="1 7">Belongs to the class-I aminoacyl-tRNA synthetase family.</text>
</comment>
<name>M5WYL2_PRUPE</name>
<keyword evidence="4 7" id="KW-0067">ATP-binding</keyword>
<evidence type="ECO:0000256" key="2">
    <source>
        <dbReference type="ARBA" id="ARBA00022598"/>
    </source>
</evidence>
<proteinExistence type="inferred from homology"/>
<dbReference type="PANTHER" id="PTHR45794:SF1">
    <property type="entry name" value="LEUCINE--TRNA LIGASE, CYTOPLASMIC"/>
    <property type="match status" value="1"/>
</dbReference>
<dbReference type="EMBL" id="CM007654">
    <property type="protein sequence ID" value="ONI14318.1"/>
    <property type="molecule type" value="Genomic_DNA"/>
</dbReference>
<dbReference type="Pfam" id="PF09334">
    <property type="entry name" value="tRNA-synt_1g"/>
    <property type="match status" value="1"/>
</dbReference>
<evidence type="ECO:0000256" key="7">
    <source>
        <dbReference type="RuleBase" id="RU363039"/>
    </source>
</evidence>
<evidence type="ECO:0000256" key="5">
    <source>
        <dbReference type="ARBA" id="ARBA00022917"/>
    </source>
</evidence>
<dbReference type="eggNOG" id="KOG0437">
    <property type="taxonomic scope" value="Eukaryota"/>
</dbReference>
<keyword evidence="5 7" id="KW-0648">Protein biosynthesis</keyword>
<keyword evidence="6 7" id="KW-0030">Aminoacyl-tRNA synthetase</keyword>
<dbReference type="InterPro" id="IPR015413">
    <property type="entry name" value="Methionyl/Leucyl_tRNA_Synth"/>
</dbReference>
<evidence type="ECO:0000256" key="1">
    <source>
        <dbReference type="ARBA" id="ARBA00005594"/>
    </source>
</evidence>
<dbReference type="GO" id="GO:0004823">
    <property type="term" value="F:leucine-tRNA ligase activity"/>
    <property type="evidence" value="ECO:0007669"/>
    <property type="project" value="InterPro"/>
</dbReference>
<dbReference type="GO" id="GO:0005524">
    <property type="term" value="F:ATP binding"/>
    <property type="evidence" value="ECO:0007669"/>
    <property type="project" value="UniProtKB-KW"/>
</dbReference>
<evidence type="ECO:0000259" key="8">
    <source>
        <dbReference type="Pfam" id="PF09334"/>
    </source>
</evidence>
<feature type="domain" description="Methionyl/Leucyl tRNA synthetase" evidence="8">
    <location>
        <begin position="124"/>
        <end position="325"/>
    </location>
</feature>
<keyword evidence="3 7" id="KW-0547">Nucleotide-binding</keyword>
<dbReference type="PANTHER" id="PTHR45794">
    <property type="entry name" value="LEUCYL-TRNA SYNTHETASE"/>
    <property type="match status" value="1"/>
</dbReference>
<evidence type="ECO:0000313" key="9">
    <source>
        <dbReference type="EMBL" id="ONI14318.1"/>
    </source>
</evidence>
<evidence type="ECO:0000256" key="4">
    <source>
        <dbReference type="ARBA" id="ARBA00022840"/>
    </source>
</evidence>
<dbReference type="Proteomes" id="UP000006882">
    <property type="component" value="Chromosome G4"/>
</dbReference>
<dbReference type="HOGENOM" id="CLU_840440_0_0_1"/>
<dbReference type="GO" id="GO:0002161">
    <property type="term" value="F:aminoacyl-tRNA deacylase activity"/>
    <property type="evidence" value="ECO:0007669"/>
    <property type="project" value="InterPro"/>
</dbReference>
<evidence type="ECO:0000313" key="10">
    <source>
        <dbReference type="Proteomes" id="UP000006882"/>
    </source>
</evidence>
<dbReference type="Gene3D" id="3.40.50.620">
    <property type="entry name" value="HUPs"/>
    <property type="match status" value="2"/>
</dbReference>
<gene>
    <name evidence="9" type="ORF">PRUPE_4G275400</name>
</gene>
<dbReference type="SUPFAM" id="SSF52374">
    <property type="entry name" value="Nucleotidylyl transferase"/>
    <property type="match status" value="1"/>
</dbReference>
<dbReference type="InterPro" id="IPR014729">
    <property type="entry name" value="Rossmann-like_a/b/a_fold"/>
</dbReference>
<sequence>MGLFFELWRAKFRPKHLAAATLRPETMYGQTNAWVLPNGRYGAFEVNETDVFILTQRAARNLAYQGFFRIPEKPSCFIELTDCTDHQFGDKAAEKVCGDLKIKSQNEKEKLAEAKRESEKHVVSRSGDECVVAQTEQWYIFYGEAEWKTLAEECLSSMNLYSDVTQHGFEHTLSWLNQWACSRSFGLGTRIPWDEKYLVESLSDSTLYMAYYTIAHFLHDGDMYGDSTTSGVIPEQMTDECLVRISSRIILTFCIYNHTTIMLKKHWPRGYRCNGHLMLNSKKMSKSTGNFLTLRLAIEEYSADATRMAADAGDGVDDANFVFDTANAAIG</sequence>
<keyword evidence="2 7" id="KW-0436">Ligase</keyword>
<dbReference type="GO" id="GO:0006429">
    <property type="term" value="P:leucyl-tRNA aminoacylation"/>
    <property type="evidence" value="ECO:0007669"/>
    <property type="project" value="InterPro"/>
</dbReference>
<reference evidence="9 10" key="1">
    <citation type="journal article" date="2013" name="Nat. Genet.">
        <title>The high-quality draft genome of peach (Prunus persica) identifies unique patterns of genetic diversity, domestication and genome evolution.</title>
        <authorList>
            <consortium name="International Peach Genome Initiative"/>
            <person name="Verde I."/>
            <person name="Abbott A.G."/>
            <person name="Scalabrin S."/>
            <person name="Jung S."/>
            <person name="Shu S."/>
            <person name="Marroni F."/>
            <person name="Zhebentyayeva T."/>
            <person name="Dettori M.T."/>
            <person name="Grimwood J."/>
            <person name="Cattonaro F."/>
            <person name="Zuccolo A."/>
            <person name="Rossini L."/>
            <person name="Jenkins J."/>
            <person name="Vendramin E."/>
            <person name="Meisel L.A."/>
            <person name="Decroocq V."/>
            <person name="Sosinski B."/>
            <person name="Prochnik S."/>
            <person name="Mitros T."/>
            <person name="Policriti A."/>
            <person name="Cipriani G."/>
            <person name="Dondini L."/>
            <person name="Ficklin S."/>
            <person name="Goodstein D.M."/>
            <person name="Xuan P."/>
            <person name="Del Fabbro C."/>
            <person name="Aramini V."/>
            <person name="Copetti D."/>
            <person name="Gonzalez S."/>
            <person name="Horner D.S."/>
            <person name="Falchi R."/>
            <person name="Lucas S."/>
            <person name="Mica E."/>
            <person name="Maldonado J."/>
            <person name="Lazzari B."/>
            <person name="Bielenberg D."/>
            <person name="Pirona R."/>
            <person name="Miculan M."/>
            <person name="Barakat A."/>
            <person name="Testolin R."/>
            <person name="Stella A."/>
            <person name="Tartarini S."/>
            <person name="Tonutti P."/>
            <person name="Arus P."/>
            <person name="Orellana A."/>
            <person name="Wells C."/>
            <person name="Main D."/>
            <person name="Vizzotto G."/>
            <person name="Silva H."/>
            <person name="Salamini F."/>
            <person name="Schmutz J."/>
            <person name="Morgante M."/>
            <person name="Rokhsar D.S."/>
        </authorList>
    </citation>
    <scope>NUCLEOTIDE SEQUENCE [LARGE SCALE GENOMIC DNA]</scope>
    <source>
        <strain evidence="10">cv. Nemared</strain>
    </source>
</reference>
<dbReference type="Gene3D" id="3.90.740.10">
    <property type="entry name" value="Valyl/Leucyl/Isoleucyl-tRNA synthetase, editing domain"/>
    <property type="match status" value="1"/>
</dbReference>
<dbReference type="InterPro" id="IPR004493">
    <property type="entry name" value="Leu-tRNA-synth_Ia_arc/euk"/>
</dbReference>
<evidence type="ECO:0000256" key="3">
    <source>
        <dbReference type="ARBA" id="ARBA00022741"/>
    </source>
</evidence>
<organism evidence="9 10">
    <name type="scientific">Prunus persica</name>
    <name type="common">Peach</name>
    <name type="synonym">Amygdalus persica</name>
    <dbReference type="NCBI Taxonomy" id="3760"/>
    <lineage>
        <taxon>Eukaryota</taxon>
        <taxon>Viridiplantae</taxon>
        <taxon>Streptophyta</taxon>
        <taxon>Embryophyta</taxon>
        <taxon>Tracheophyta</taxon>
        <taxon>Spermatophyta</taxon>
        <taxon>Magnoliopsida</taxon>
        <taxon>eudicotyledons</taxon>
        <taxon>Gunneridae</taxon>
        <taxon>Pentapetalae</taxon>
        <taxon>rosids</taxon>
        <taxon>fabids</taxon>
        <taxon>Rosales</taxon>
        <taxon>Rosaceae</taxon>
        <taxon>Amygdaloideae</taxon>
        <taxon>Amygdaleae</taxon>
        <taxon>Prunus</taxon>
    </lineage>
</organism>
<dbReference type="InterPro" id="IPR009008">
    <property type="entry name" value="Val/Leu/Ile-tRNA-synth_edit"/>
</dbReference>
<dbReference type="STRING" id="3760.M5WYL2"/>
<dbReference type="AlphaFoldDB" id="M5WYL2"/>
<protein>
    <recommendedName>
        <fullName evidence="8">Methionyl/Leucyl tRNA synthetase domain-containing protein</fullName>
    </recommendedName>
</protein>